<sequence length="250" mass="26091">MATLIRRELDAAVAIVTLDKPPHNLIDGEFLDQYCVALETSVAEGARAILVRSELRHFCAGADVTTLSPDVIDAPIVLERMEAIPVPTVAAVHGAALGGGFELALTCDLIIAAESAKIGSVEVGIGLAPLLGAVQRLVALSGPARAREITMLGRRYSPDVLERWGVINLVVPDGELTSASLSMVRQLAAGPTIALGAIKRLVQIAVNDGTRAADEVLAEELSAMWASNDVKHGMNAMEATGPGSAIFEGK</sequence>
<dbReference type="InterPro" id="IPR029045">
    <property type="entry name" value="ClpP/crotonase-like_dom_sf"/>
</dbReference>
<dbReference type="EMBL" id="UINC01021819">
    <property type="protein sequence ID" value="SVA90189.1"/>
    <property type="molecule type" value="Genomic_DNA"/>
</dbReference>
<comment type="similarity">
    <text evidence="1">Belongs to the enoyl-CoA hydratase/isomerase family.</text>
</comment>
<dbReference type="GO" id="GO:0003824">
    <property type="term" value="F:catalytic activity"/>
    <property type="evidence" value="ECO:0007669"/>
    <property type="project" value="InterPro"/>
</dbReference>
<dbReference type="AlphaFoldDB" id="A0A381ZLW3"/>
<reference evidence="2" key="1">
    <citation type="submission" date="2018-05" db="EMBL/GenBank/DDBJ databases">
        <authorList>
            <person name="Lanie J.A."/>
            <person name="Ng W.-L."/>
            <person name="Kazmierczak K.M."/>
            <person name="Andrzejewski T.M."/>
            <person name="Davidsen T.M."/>
            <person name="Wayne K.J."/>
            <person name="Tettelin H."/>
            <person name="Glass J.I."/>
            <person name="Rusch D."/>
            <person name="Podicherti R."/>
            <person name="Tsui H.-C.T."/>
            <person name="Winkler M.E."/>
        </authorList>
    </citation>
    <scope>NUCLEOTIDE SEQUENCE</scope>
</reference>
<dbReference type="Gene3D" id="3.90.226.10">
    <property type="entry name" value="2-enoyl-CoA Hydratase, Chain A, domain 1"/>
    <property type="match status" value="1"/>
</dbReference>
<protein>
    <recommendedName>
        <fullName evidence="3">Enoyl-CoA hydratase</fullName>
    </recommendedName>
</protein>
<evidence type="ECO:0008006" key="3">
    <source>
        <dbReference type="Google" id="ProtNLM"/>
    </source>
</evidence>
<gene>
    <name evidence="2" type="ORF">METZ01_LOCUS143043</name>
</gene>
<evidence type="ECO:0000256" key="1">
    <source>
        <dbReference type="ARBA" id="ARBA00005254"/>
    </source>
</evidence>
<dbReference type="PANTHER" id="PTHR11941">
    <property type="entry name" value="ENOYL-COA HYDRATASE-RELATED"/>
    <property type="match status" value="1"/>
</dbReference>
<dbReference type="PANTHER" id="PTHR11941:SF54">
    <property type="entry name" value="ENOYL-COA HYDRATASE, MITOCHONDRIAL"/>
    <property type="match status" value="1"/>
</dbReference>
<dbReference type="InterPro" id="IPR018376">
    <property type="entry name" value="Enoyl-CoA_hyd/isom_CS"/>
</dbReference>
<proteinExistence type="inferred from homology"/>
<evidence type="ECO:0000313" key="2">
    <source>
        <dbReference type="EMBL" id="SVA90189.1"/>
    </source>
</evidence>
<dbReference type="SUPFAM" id="SSF52096">
    <property type="entry name" value="ClpP/crotonase"/>
    <property type="match status" value="1"/>
</dbReference>
<dbReference type="Pfam" id="PF00378">
    <property type="entry name" value="ECH_1"/>
    <property type="match status" value="1"/>
</dbReference>
<dbReference type="GO" id="GO:0006635">
    <property type="term" value="P:fatty acid beta-oxidation"/>
    <property type="evidence" value="ECO:0007669"/>
    <property type="project" value="TreeGrafter"/>
</dbReference>
<accession>A0A381ZLW3</accession>
<dbReference type="InterPro" id="IPR001753">
    <property type="entry name" value="Enoyl-CoA_hydra/iso"/>
</dbReference>
<organism evidence="2">
    <name type="scientific">marine metagenome</name>
    <dbReference type="NCBI Taxonomy" id="408172"/>
    <lineage>
        <taxon>unclassified sequences</taxon>
        <taxon>metagenomes</taxon>
        <taxon>ecological metagenomes</taxon>
    </lineage>
</organism>
<dbReference type="CDD" id="cd06558">
    <property type="entry name" value="crotonase-like"/>
    <property type="match status" value="1"/>
</dbReference>
<name>A0A381ZLW3_9ZZZZ</name>
<dbReference type="PROSITE" id="PS00166">
    <property type="entry name" value="ENOYL_COA_HYDRATASE"/>
    <property type="match status" value="1"/>
</dbReference>